<reference evidence="2 3" key="1">
    <citation type="submission" date="2019-03" db="EMBL/GenBank/DDBJ databases">
        <title>Ramlibacter rhizophilus CCTCC AB2015357, whole genome shotgun sequence.</title>
        <authorList>
            <person name="Zhang X."/>
            <person name="Feng G."/>
            <person name="Zhu H."/>
        </authorList>
    </citation>
    <scope>NUCLEOTIDE SEQUENCE [LARGE SCALE GENOMIC DNA]</scope>
    <source>
        <strain evidence="2 3">CCTCC AB2015357</strain>
    </source>
</reference>
<name>A0A4Z0BVU9_9BURK</name>
<accession>A0A4Z0BVU9</accession>
<keyword evidence="3" id="KW-1185">Reference proteome</keyword>
<keyword evidence="1" id="KW-0732">Signal</keyword>
<sequence length="167" mass="17569">MNSRILLVSLTAAAATVALAGNPHFIRADGSINADGGYVANFKEAGLGANQNISYVLSAGPGTRFTYQCYTRSHNTPQGEPNHVFPSTLQTGGTFNSGKNGQITASLTLVPSPDDDCQGGGLKLCLVSVSYVGVVLRDTSTPTETQLPSLSRDFLDSQNRPTNCEPF</sequence>
<evidence type="ECO:0000256" key="1">
    <source>
        <dbReference type="SAM" id="SignalP"/>
    </source>
</evidence>
<evidence type="ECO:0000313" key="2">
    <source>
        <dbReference type="EMBL" id="TFZ03447.1"/>
    </source>
</evidence>
<feature type="chain" id="PRO_5021447475" evidence="1">
    <location>
        <begin position="21"/>
        <end position="167"/>
    </location>
</feature>
<dbReference type="EMBL" id="SMLL01000002">
    <property type="protein sequence ID" value="TFZ03447.1"/>
    <property type="molecule type" value="Genomic_DNA"/>
</dbReference>
<dbReference type="OrthoDB" id="2864568at2"/>
<protein>
    <submittedName>
        <fullName evidence="2">Uncharacterized protein</fullName>
    </submittedName>
</protein>
<dbReference type="AlphaFoldDB" id="A0A4Z0BVU9"/>
<dbReference type="RefSeq" id="WP_135284246.1">
    <property type="nucleotide sequence ID" value="NZ_SMLL01000002.1"/>
</dbReference>
<proteinExistence type="predicted"/>
<comment type="caution">
    <text evidence="2">The sequence shown here is derived from an EMBL/GenBank/DDBJ whole genome shotgun (WGS) entry which is preliminary data.</text>
</comment>
<organism evidence="2 3">
    <name type="scientific">Ramlibacter rhizophilus</name>
    <dbReference type="NCBI Taxonomy" id="1781167"/>
    <lineage>
        <taxon>Bacteria</taxon>
        <taxon>Pseudomonadati</taxon>
        <taxon>Pseudomonadota</taxon>
        <taxon>Betaproteobacteria</taxon>
        <taxon>Burkholderiales</taxon>
        <taxon>Comamonadaceae</taxon>
        <taxon>Ramlibacter</taxon>
    </lineage>
</organism>
<feature type="signal peptide" evidence="1">
    <location>
        <begin position="1"/>
        <end position="20"/>
    </location>
</feature>
<gene>
    <name evidence="2" type="ORF">EZ242_06115</name>
</gene>
<evidence type="ECO:0000313" key="3">
    <source>
        <dbReference type="Proteomes" id="UP000297564"/>
    </source>
</evidence>
<dbReference type="Proteomes" id="UP000297564">
    <property type="component" value="Unassembled WGS sequence"/>
</dbReference>